<gene>
    <name evidence="1" type="ORF">S06H3_24396</name>
</gene>
<evidence type="ECO:0000313" key="1">
    <source>
        <dbReference type="EMBL" id="GAI23883.1"/>
    </source>
</evidence>
<proteinExistence type="predicted"/>
<dbReference type="Pfam" id="PF05345">
    <property type="entry name" value="He_PIG"/>
    <property type="match status" value="1"/>
</dbReference>
<organism evidence="1">
    <name type="scientific">marine sediment metagenome</name>
    <dbReference type="NCBI Taxonomy" id="412755"/>
    <lineage>
        <taxon>unclassified sequences</taxon>
        <taxon>metagenomes</taxon>
        <taxon>ecological metagenomes</taxon>
    </lineage>
</organism>
<accession>X1LXT5</accession>
<dbReference type="InterPro" id="IPR015919">
    <property type="entry name" value="Cadherin-like_sf"/>
</dbReference>
<dbReference type="EMBL" id="BARV01013558">
    <property type="protein sequence ID" value="GAI23883.1"/>
    <property type="molecule type" value="Genomic_DNA"/>
</dbReference>
<feature type="non-terminal residue" evidence="1">
    <location>
        <position position="1"/>
    </location>
</feature>
<reference evidence="1" key="1">
    <citation type="journal article" date="2014" name="Front. Microbiol.">
        <title>High frequency of phylogenetically diverse reductive dehalogenase-homologous genes in deep subseafloor sedimentary metagenomes.</title>
        <authorList>
            <person name="Kawai M."/>
            <person name="Futagami T."/>
            <person name="Toyoda A."/>
            <person name="Takaki Y."/>
            <person name="Nishi S."/>
            <person name="Hori S."/>
            <person name="Arai W."/>
            <person name="Tsubouchi T."/>
            <person name="Morono Y."/>
            <person name="Uchiyama I."/>
            <person name="Ito T."/>
            <person name="Fujiyama A."/>
            <person name="Inagaki F."/>
            <person name="Takami H."/>
        </authorList>
    </citation>
    <scope>NUCLEOTIDE SEQUENCE</scope>
    <source>
        <strain evidence="1">Expedition CK06-06</strain>
    </source>
</reference>
<dbReference type="GO" id="GO:0016020">
    <property type="term" value="C:membrane"/>
    <property type="evidence" value="ECO:0007669"/>
    <property type="project" value="InterPro"/>
</dbReference>
<dbReference type="AlphaFoldDB" id="X1LXT5"/>
<dbReference type="InterPro" id="IPR021655">
    <property type="entry name" value="Put_metal-bd"/>
</dbReference>
<sequence>PYDNNPYIYPGATEVCDGLDNNCDGEIDEGGVCIDDTPPILEPIGDKTVNENQLLIFGVYASDPEDDPLTLSASNLPAGATFMGGIFSWIPSYGQAGTYYVEFKVTAGILDDTEEISPSQLLSKPSQTSVAPG</sequence>
<dbReference type="SUPFAM" id="SSF49313">
    <property type="entry name" value="Cadherin-like"/>
    <property type="match status" value="1"/>
</dbReference>
<comment type="caution">
    <text evidence="1">The sequence shown here is derived from an EMBL/GenBank/DDBJ whole genome shotgun (WGS) entry which is preliminary data.</text>
</comment>
<dbReference type="InterPro" id="IPR013783">
    <property type="entry name" value="Ig-like_fold"/>
</dbReference>
<dbReference type="Pfam" id="PF11617">
    <property type="entry name" value="Cu-binding_MopE"/>
    <property type="match status" value="1"/>
</dbReference>
<protein>
    <submittedName>
        <fullName evidence="1">Uncharacterized protein</fullName>
    </submittedName>
</protein>
<dbReference type="GO" id="GO:0005509">
    <property type="term" value="F:calcium ion binding"/>
    <property type="evidence" value="ECO:0007669"/>
    <property type="project" value="InterPro"/>
</dbReference>
<dbReference type="Gene3D" id="2.60.40.10">
    <property type="entry name" value="Immunoglobulins"/>
    <property type="match status" value="1"/>
</dbReference>
<name>X1LXT5_9ZZZZ</name>